<evidence type="ECO:0000256" key="9">
    <source>
        <dbReference type="ARBA" id="ARBA00022679"/>
    </source>
</evidence>
<evidence type="ECO:0000256" key="8">
    <source>
        <dbReference type="ARBA" id="ARBA00022598"/>
    </source>
</evidence>
<dbReference type="FunFam" id="3.40.50.1370:FF:000002">
    <property type="entry name" value="Aspartate carbamoyltransferase 2"/>
    <property type="match status" value="1"/>
</dbReference>
<organism evidence="31 32">
    <name type="scientific">Leucosporidium creatinivorum</name>
    <dbReference type="NCBI Taxonomy" id="106004"/>
    <lineage>
        <taxon>Eukaryota</taxon>
        <taxon>Fungi</taxon>
        <taxon>Dikarya</taxon>
        <taxon>Basidiomycota</taxon>
        <taxon>Pucciniomycotina</taxon>
        <taxon>Microbotryomycetes</taxon>
        <taxon>Leucosporidiales</taxon>
        <taxon>Leucosporidium</taxon>
    </lineage>
</organism>
<comment type="caution">
    <text evidence="31">The sequence shown here is derived from an EMBL/GenBank/DDBJ whole genome shotgun (WGS) entry which is preliminary data.</text>
</comment>
<dbReference type="InterPro" id="IPR013815">
    <property type="entry name" value="ATP_grasp_subdomain_1"/>
</dbReference>
<dbReference type="FunFam" id="3.30.470.20:FF:000004">
    <property type="entry name" value="Carbamoyl-phosphate synthase (glutamine-hydrolyzing)"/>
    <property type="match status" value="1"/>
</dbReference>
<keyword evidence="10" id="KW-0677">Repeat</keyword>
<dbReference type="PRINTS" id="PR00098">
    <property type="entry name" value="CPSASE"/>
</dbReference>
<dbReference type="InterPro" id="IPR058047">
    <property type="entry name" value="CPSase_preATP-grasp"/>
</dbReference>
<dbReference type="Gene3D" id="3.40.50.880">
    <property type="match status" value="1"/>
</dbReference>
<evidence type="ECO:0000256" key="7">
    <source>
        <dbReference type="ARBA" id="ARBA00022553"/>
    </source>
</evidence>
<dbReference type="PRINTS" id="PR00099">
    <property type="entry name" value="CPSGATASE"/>
</dbReference>
<dbReference type="Gene3D" id="3.40.50.20">
    <property type="match status" value="2"/>
</dbReference>
<dbReference type="PROSITE" id="PS00097">
    <property type="entry name" value="CARBAMOYLTRANSFERASE"/>
    <property type="match status" value="1"/>
</dbReference>
<dbReference type="Gene3D" id="3.20.20.140">
    <property type="entry name" value="Metal-dependent hydrolases"/>
    <property type="match status" value="1"/>
</dbReference>
<evidence type="ECO:0000256" key="19">
    <source>
        <dbReference type="ARBA" id="ARBA00043998"/>
    </source>
</evidence>
<dbReference type="InterPro" id="IPR005480">
    <property type="entry name" value="CPSase_lsu_oligo"/>
</dbReference>
<dbReference type="FunFam" id="3.40.50.1370:FF:000005">
    <property type="entry name" value="CAD protein-like isoform X1"/>
    <property type="match status" value="1"/>
</dbReference>
<evidence type="ECO:0000256" key="25">
    <source>
        <dbReference type="ARBA" id="ARBA00058513"/>
    </source>
</evidence>
<dbReference type="InterPro" id="IPR011607">
    <property type="entry name" value="MGS-like_dom"/>
</dbReference>
<dbReference type="GO" id="GO:0006526">
    <property type="term" value="P:L-arginine biosynthetic process"/>
    <property type="evidence" value="ECO:0007669"/>
    <property type="project" value="TreeGrafter"/>
</dbReference>
<dbReference type="EC" id="6.3.4.16" evidence="20"/>
<dbReference type="NCBIfam" id="TIGR01368">
    <property type="entry name" value="CPSaseIIsmall"/>
    <property type="match status" value="1"/>
</dbReference>
<dbReference type="Pfam" id="PF02786">
    <property type="entry name" value="CPSase_L_D2"/>
    <property type="match status" value="2"/>
</dbReference>
<evidence type="ECO:0000256" key="27">
    <source>
        <dbReference type="PROSITE-ProRule" id="PRU00409"/>
    </source>
</evidence>
<dbReference type="SUPFAM" id="SSF56059">
    <property type="entry name" value="Glutathione synthetase ATP-binding domain-like"/>
    <property type="match status" value="2"/>
</dbReference>
<dbReference type="FunFam" id="3.30.470.20:FF:000001">
    <property type="entry name" value="Carbamoyl-phosphate synthase large chain"/>
    <property type="match status" value="1"/>
</dbReference>
<evidence type="ECO:0000256" key="16">
    <source>
        <dbReference type="ARBA" id="ARBA00043968"/>
    </source>
</evidence>
<dbReference type="GO" id="GO:0004087">
    <property type="term" value="F:carbamoyl-phosphate synthase (ammonia) activity"/>
    <property type="evidence" value="ECO:0007669"/>
    <property type="project" value="UniProtKB-EC"/>
</dbReference>
<evidence type="ECO:0000256" key="24">
    <source>
        <dbReference type="ARBA" id="ARBA00049534"/>
    </source>
</evidence>
<dbReference type="NCBIfam" id="TIGR01369">
    <property type="entry name" value="CPSaseII_lrg"/>
    <property type="match status" value="1"/>
</dbReference>
<dbReference type="EMBL" id="MCGR01000039">
    <property type="protein sequence ID" value="ORY75049.1"/>
    <property type="molecule type" value="Genomic_DNA"/>
</dbReference>
<evidence type="ECO:0000256" key="6">
    <source>
        <dbReference type="ARBA" id="ARBA00013008"/>
    </source>
</evidence>
<dbReference type="InterPro" id="IPR036901">
    <property type="entry name" value="Asp/Orn_carbamoylTrfase_sf"/>
</dbReference>
<evidence type="ECO:0000256" key="26">
    <source>
        <dbReference type="ARBA" id="ARBA00081752"/>
    </source>
</evidence>
<evidence type="ECO:0000256" key="13">
    <source>
        <dbReference type="ARBA" id="ARBA00022840"/>
    </source>
</evidence>
<keyword evidence="13 27" id="KW-0067">ATP-binding</keyword>
<protein>
    <recommendedName>
        <fullName evidence="26">Pyrimidine-specific carbamoyl phosphate synthase-aspartate carbamoyl transferase</fullName>
        <ecNumber evidence="6">2.1.3.2</ecNumber>
        <ecNumber evidence="5">3.5.1.2</ecNumber>
        <ecNumber evidence="20">6.3.4.16</ecNumber>
        <ecNumber evidence="4">6.3.5.5</ecNumber>
    </recommendedName>
</protein>
<dbReference type="HAMAP" id="MF_00001">
    <property type="entry name" value="Asp_carb_tr"/>
    <property type="match status" value="1"/>
</dbReference>
<dbReference type="SUPFAM" id="SSF53671">
    <property type="entry name" value="Aspartate/ornithine carbamoyltransferase"/>
    <property type="match status" value="1"/>
</dbReference>
<gene>
    <name evidence="31" type="ORF">BCR35DRAFT_281001</name>
</gene>
<dbReference type="InterPro" id="IPR036914">
    <property type="entry name" value="MGS-like_dom_sf"/>
</dbReference>
<dbReference type="GO" id="GO:0005524">
    <property type="term" value="F:ATP binding"/>
    <property type="evidence" value="ECO:0007669"/>
    <property type="project" value="UniProtKB-UniRule"/>
</dbReference>
<comment type="similarity">
    <text evidence="17">In the C-terminal section; belongs to the aspartate/ornithine carbamoyltransferase superfamily. ATCase family.</text>
</comment>
<comment type="catalytic activity">
    <reaction evidence="23">
        <text>carbamoyl phosphate + L-aspartate = N-carbamoyl-L-aspartate + phosphate + H(+)</text>
        <dbReference type="Rhea" id="RHEA:20013"/>
        <dbReference type="ChEBI" id="CHEBI:15378"/>
        <dbReference type="ChEBI" id="CHEBI:29991"/>
        <dbReference type="ChEBI" id="CHEBI:32814"/>
        <dbReference type="ChEBI" id="CHEBI:43474"/>
        <dbReference type="ChEBI" id="CHEBI:58228"/>
        <dbReference type="EC" id="2.1.3.2"/>
    </reaction>
</comment>
<keyword evidence="7" id="KW-0597">Phosphoprotein</keyword>
<dbReference type="GO" id="GO:0006207">
    <property type="term" value="P:'de novo' pyrimidine nucleobase biosynthetic process"/>
    <property type="evidence" value="ECO:0007669"/>
    <property type="project" value="InterPro"/>
</dbReference>
<keyword evidence="9" id="KW-0808">Transferase</keyword>
<dbReference type="FunFam" id="3.20.20.140:FF:000036">
    <property type="entry name" value="Carbamoyl-phosphate synthase large chain"/>
    <property type="match status" value="1"/>
</dbReference>
<dbReference type="EC" id="6.3.5.5" evidence="4"/>
<evidence type="ECO:0000256" key="22">
    <source>
        <dbReference type="ARBA" id="ARBA00048816"/>
    </source>
</evidence>
<comment type="pathway">
    <text evidence="3">Pyrimidine metabolism; UMP biosynthesis via de novo pathway; (S)-dihydroorotate from bicarbonate: step 2/3.</text>
</comment>
<comment type="cofactor">
    <cofactor evidence="1">
        <name>Zn(2+)</name>
        <dbReference type="ChEBI" id="CHEBI:29105"/>
    </cofactor>
</comment>
<evidence type="ECO:0000256" key="12">
    <source>
        <dbReference type="ARBA" id="ARBA00022801"/>
    </source>
</evidence>
<evidence type="ECO:0000259" key="29">
    <source>
        <dbReference type="PROSITE" id="PS50975"/>
    </source>
</evidence>
<dbReference type="SUPFAM" id="SSF52021">
    <property type="entry name" value="Carbamoyl phosphate synthetase, small subunit N-terminal domain"/>
    <property type="match status" value="1"/>
</dbReference>
<dbReference type="SMART" id="SM00851">
    <property type="entry name" value="MGS"/>
    <property type="match status" value="1"/>
</dbReference>
<dbReference type="PRINTS" id="PR00100">
    <property type="entry name" value="AOTCASE"/>
</dbReference>
<dbReference type="EC" id="3.5.1.2" evidence="5"/>
<dbReference type="InterPro" id="IPR017926">
    <property type="entry name" value="GATASE"/>
</dbReference>
<dbReference type="InterPro" id="IPR005483">
    <property type="entry name" value="CPSase_dom"/>
</dbReference>
<dbReference type="PROSITE" id="PS00866">
    <property type="entry name" value="CPSASE_1"/>
    <property type="match status" value="2"/>
</dbReference>
<comment type="similarity">
    <text evidence="18">In the N-terminal section; belongs to the CarA family.</text>
</comment>
<dbReference type="Gene3D" id="3.30.470.20">
    <property type="entry name" value="ATP-grasp fold, B domain"/>
    <property type="match status" value="2"/>
</dbReference>
<dbReference type="FunFam" id="3.40.50.880:FF:000025">
    <property type="entry name" value="Bifunctional pyrimidine biosynthesis protein"/>
    <property type="match status" value="1"/>
</dbReference>
<dbReference type="InterPro" id="IPR006130">
    <property type="entry name" value="Asp/Orn_carbamoylTrfase"/>
</dbReference>
<keyword evidence="14" id="KW-0665">Pyrimidine biosynthesis</keyword>
<dbReference type="GO" id="GO:0004088">
    <property type="term" value="F:carbamoyl-phosphate synthase (glutamine-hydrolyzing) activity"/>
    <property type="evidence" value="ECO:0007669"/>
    <property type="project" value="UniProtKB-EC"/>
</dbReference>
<dbReference type="FunCoup" id="A0A1Y2EU17">
    <property type="interactions" value="539"/>
</dbReference>
<dbReference type="InterPro" id="IPR006131">
    <property type="entry name" value="Asp_carbamoyltransf_Asp/Orn-bd"/>
</dbReference>
<dbReference type="Gene3D" id="3.40.50.1370">
    <property type="entry name" value="Aspartate/ornithine carbamoyltransferase"/>
    <property type="match status" value="2"/>
</dbReference>
<dbReference type="SMART" id="SM01097">
    <property type="entry name" value="CPSase_sm_chain"/>
    <property type="match status" value="1"/>
</dbReference>
<evidence type="ECO:0000256" key="15">
    <source>
        <dbReference type="ARBA" id="ARBA00023268"/>
    </source>
</evidence>
<keyword evidence="8" id="KW-0436">Ligase</keyword>
<dbReference type="Proteomes" id="UP000193467">
    <property type="component" value="Unassembled WGS sequence"/>
</dbReference>
<dbReference type="SUPFAM" id="SSF51556">
    <property type="entry name" value="Metallo-dependent hydrolases"/>
    <property type="match status" value="1"/>
</dbReference>
<evidence type="ECO:0000256" key="18">
    <source>
        <dbReference type="ARBA" id="ARBA00043984"/>
    </source>
</evidence>
<dbReference type="InterPro" id="IPR029062">
    <property type="entry name" value="Class_I_gatase-like"/>
</dbReference>
<feature type="region of interest" description="Disordered" evidence="28">
    <location>
        <begin position="1937"/>
        <end position="1957"/>
    </location>
</feature>
<dbReference type="FunFam" id="3.40.50.20:FF:000011">
    <property type="entry name" value="CAD protein-like isoform X1"/>
    <property type="match status" value="1"/>
</dbReference>
<dbReference type="GO" id="GO:0005951">
    <property type="term" value="C:carbamoyl-phosphate synthase complex"/>
    <property type="evidence" value="ECO:0007669"/>
    <property type="project" value="TreeGrafter"/>
</dbReference>
<dbReference type="EC" id="2.1.3.2" evidence="6"/>
<dbReference type="InterPro" id="IPR006275">
    <property type="entry name" value="CPSase_lsu"/>
</dbReference>
<dbReference type="FunFam" id="3.30.1490.20:FF:000001">
    <property type="entry name" value="Carbamoyl-phosphate synthase large chain"/>
    <property type="match status" value="1"/>
</dbReference>
<dbReference type="InterPro" id="IPR005479">
    <property type="entry name" value="CPAse_ATP-bd"/>
</dbReference>
<evidence type="ECO:0000256" key="21">
    <source>
        <dbReference type="ARBA" id="ARBA00047359"/>
    </source>
</evidence>
<dbReference type="InterPro" id="IPR006132">
    <property type="entry name" value="Asp/Orn_carbamoyltranf_P-bd"/>
</dbReference>
<dbReference type="PROSITE" id="PS00867">
    <property type="entry name" value="CPSASE_2"/>
    <property type="match status" value="2"/>
</dbReference>
<dbReference type="PROSITE" id="PS51273">
    <property type="entry name" value="GATASE_TYPE_1"/>
    <property type="match status" value="1"/>
</dbReference>
<evidence type="ECO:0000256" key="28">
    <source>
        <dbReference type="SAM" id="MobiDB-lite"/>
    </source>
</evidence>
<dbReference type="CDD" id="cd01423">
    <property type="entry name" value="MGS_CPS_I_III"/>
    <property type="match status" value="1"/>
</dbReference>
<evidence type="ECO:0000256" key="3">
    <source>
        <dbReference type="ARBA" id="ARBA00004852"/>
    </source>
</evidence>
<evidence type="ECO:0000256" key="10">
    <source>
        <dbReference type="ARBA" id="ARBA00022737"/>
    </source>
</evidence>
<comment type="similarity">
    <text evidence="16">In the 3rd section; belongs to the metallo-dependent hydrolases superfamily. DHOase family. CAD subfamily.</text>
</comment>
<evidence type="ECO:0000256" key="14">
    <source>
        <dbReference type="ARBA" id="ARBA00022975"/>
    </source>
</evidence>
<dbReference type="InterPro" id="IPR036480">
    <property type="entry name" value="CarbP_synth_ssu_N_sf"/>
</dbReference>
<comment type="function">
    <text evidence="25">Multifunctional protein that encodes the first 2 enzymatic activities of the de novo pyrimidine pathway: carbamoylphosphate synthetase (CPSase; EC 6.3.5.5) and aspartate transcarbamylase (ATCase; EC 2.1.3.2). The CPSase-function is accomplished in 2 steps, by a glutamine-dependent amidotransferase activity (GATase) that binds and cleaves glutamine to produce ammonia, followed by an ammonium-dependent carbamoyl phosphate synthetase, which reacts with the ammonia, hydrogencarbonate and ATP to form carbamoyl phosphate. The endogenously produced carbamoyl phosphate is sequestered and channeled to the ATCase active site. ATCase then catalyzes the formation of carbamoyl-L-aspartate from L-aspartate and carbamoyl phosphate.</text>
</comment>
<comment type="catalytic activity">
    <reaction evidence="21">
        <text>hydrogencarbonate + NH4(+) + 2 ATP = carbamoyl phosphate + 2 ADP + phosphate + 2 H(+)</text>
        <dbReference type="Rhea" id="RHEA:18029"/>
        <dbReference type="ChEBI" id="CHEBI:15378"/>
        <dbReference type="ChEBI" id="CHEBI:17544"/>
        <dbReference type="ChEBI" id="CHEBI:28938"/>
        <dbReference type="ChEBI" id="CHEBI:30616"/>
        <dbReference type="ChEBI" id="CHEBI:43474"/>
        <dbReference type="ChEBI" id="CHEBI:58228"/>
        <dbReference type="ChEBI" id="CHEBI:456216"/>
        <dbReference type="EC" id="6.3.4.16"/>
    </reaction>
</comment>
<dbReference type="GO" id="GO:0004359">
    <property type="term" value="F:glutaminase activity"/>
    <property type="evidence" value="ECO:0007669"/>
    <property type="project" value="UniProtKB-EC"/>
</dbReference>
<dbReference type="NCBIfam" id="TIGR00670">
    <property type="entry name" value="asp_carb_tr"/>
    <property type="match status" value="1"/>
</dbReference>
<dbReference type="Gene3D" id="3.40.50.1380">
    <property type="entry name" value="Methylglyoxal synthase-like domain"/>
    <property type="match status" value="1"/>
</dbReference>
<dbReference type="STRING" id="106004.A0A1Y2EU17"/>
<evidence type="ECO:0000256" key="20">
    <source>
        <dbReference type="ARBA" id="ARBA00044063"/>
    </source>
</evidence>
<dbReference type="SUPFAM" id="SSF52335">
    <property type="entry name" value="Methylglyoxal synthase-like"/>
    <property type="match status" value="1"/>
</dbReference>
<dbReference type="NCBIfam" id="NF003671">
    <property type="entry name" value="PRK05294.1"/>
    <property type="match status" value="1"/>
</dbReference>
<dbReference type="FunFam" id="3.40.50.20:FF:000002">
    <property type="entry name" value="Carbamoyl-phosphate synthase large chain"/>
    <property type="match status" value="1"/>
</dbReference>
<evidence type="ECO:0000256" key="1">
    <source>
        <dbReference type="ARBA" id="ARBA00001947"/>
    </source>
</evidence>
<dbReference type="PANTHER" id="PTHR11405:SF5">
    <property type="entry name" value="CAD PROTEIN"/>
    <property type="match status" value="1"/>
</dbReference>
<dbReference type="Pfam" id="PF02142">
    <property type="entry name" value="MGS"/>
    <property type="match status" value="1"/>
</dbReference>
<dbReference type="InterPro" id="IPR035686">
    <property type="entry name" value="CPSase_GATase1"/>
</dbReference>
<dbReference type="SUPFAM" id="SSF48108">
    <property type="entry name" value="Carbamoyl phosphate synthetase, large subunit connection domain"/>
    <property type="match status" value="1"/>
</dbReference>
<dbReference type="PROSITE" id="PS51855">
    <property type="entry name" value="MGS"/>
    <property type="match status" value="1"/>
</dbReference>
<dbReference type="InParanoid" id="A0A1Y2EU17"/>
<dbReference type="GO" id="GO:0004070">
    <property type="term" value="F:aspartate carbamoyltransferase activity"/>
    <property type="evidence" value="ECO:0007669"/>
    <property type="project" value="UniProtKB-EC"/>
</dbReference>
<dbReference type="Pfam" id="PF25596">
    <property type="entry name" value="CPSase_L_D1"/>
    <property type="match status" value="2"/>
</dbReference>
<evidence type="ECO:0000256" key="5">
    <source>
        <dbReference type="ARBA" id="ARBA00012918"/>
    </source>
</evidence>
<feature type="compositionally biased region" description="Low complexity" evidence="28">
    <location>
        <begin position="1943"/>
        <end position="1953"/>
    </location>
</feature>
<comment type="catalytic activity">
    <reaction evidence="24">
        <text>L-glutamine + H2O = L-glutamate + NH4(+)</text>
        <dbReference type="Rhea" id="RHEA:15889"/>
        <dbReference type="ChEBI" id="CHEBI:15377"/>
        <dbReference type="ChEBI" id="CHEBI:28938"/>
        <dbReference type="ChEBI" id="CHEBI:29985"/>
        <dbReference type="ChEBI" id="CHEBI:58359"/>
        <dbReference type="EC" id="3.5.1.2"/>
    </reaction>
</comment>
<dbReference type="CDD" id="cd01744">
    <property type="entry name" value="GATase1_CPSase"/>
    <property type="match status" value="1"/>
</dbReference>
<dbReference type="FunFam" id="1.10.1030.10:FF:000001">
    <property type="entry name" value="Carbamoyl-phosphate synthase large chain"/>
    <property type="match status" value="1"/>
</dbReference>
<dbReference type="GO" id="GO:0016597">
    <property type="term" value="F:amino acid binding"/>
    <property type="evidence" value="ECO:0007669"/>
    <property type="project" value="InterPro"/>
</dbReference>
<dbReference type="Pfam" id="PF00185">
    <property type="entry name" value="OTCace"/>
    <property type="match status" value="1"/>
</dbReference>
<dbReference type="Pfam" id="PF02729">
    <property type="entry name" value="OTCace_N"/>
    <property type="match status" value="1"/>
</dbReference>
<dbReference type="NCBIfam" id="NF009455">
    <property type="entry name" value="PRK12815.1"/>
    <property type="match status" value="1"/>
</dbReference>
<sequence>MTSSPTPFDLAAVAARSPPLPPTAASATVVAAPAPANPFGAPVSPSTCLPPKQLDGLFPGPEGTSATSIKDGRMLLELTDGSAYEGYSFGAEKSISGECVFQTGMVGYPESLTDPSYAGQILILTYPLVGSYGVPARPPKGTVSPTDLPRAFESHKIHVAGLIVGSYSGANDDWSNHEAHSALADWLKEEGIPAVYGVDTRDLTKKLRERGSTVGRISKRIADAEGAAWRQAYESIEYHDPNADNLVAAVSMTAPVLFKPDGTVAPLLHPSGRPLRILCVDVGMKYNQIRCFIKRGVELKVVPWNYDYLLPTEEPFDGLFVSNGPGDPATLTATTAHLSKAIELGTFPIFGICLGHQLLARASGASTLKLKYGNRGANIPCTSLVSGRCYITSQNHGYAVDIKTLQPGWRELFVNANDGSNEGIYSTERPMFSVQFHPESAPGPRDTEFLFDVFINSVVKSLEVPAGQKLVGPVSMPGGDVVDNIAAHPRVDVRKVLVLGSGGLSIGQAGEFDYSGSQAIKALKEEGIYTVLINPNIATIQTSKGLADKVYFLPVTADSVRKVIEHERPDGIYVTFGGQTALSVGIKLKDEFEGLGVKVLGTPIETIITTEDRELFANAMEEIGEKCAQSAAANSIEECVTAATEIGYPVIVRAAFALGGLGSGFAYNEPELVELCTKAFATSSQVLVEKSMKGWKEIEYEVVRDCRDNCITVCNMENFDPLGIHTGDSIVVAPSQTLSDSDFMMLRTTAVNVIRHLGVVGECNIQYALNPHSQEYCIIEVNARLSRSSALASKATGYPLAFIAAKLGLNIPLNEIKNSVTKLTSACFEPSLDYMVVKIPRWDLKKFTRVSTALSSSMKSVGEVMAIGKTFEETMQKAIRAIDPSFAGFGKNAFSEDIDEELKNPSDQRVFAIANAMHQGRSVEDIHNLTNIDKWFLNKLMHIVKMEQIVSRYTAPQIPADLLRSAKQMGFADAQLAKLLGSNELAVRRVRTDYGITPRVKQIDTVAAEFPAFTNYLYMTYNASTHDVDFEDKGIMVLGSGVYRIGSSVEFDWCAVRAIRTIRERGFKTVMVNYNPETVSTDYDEADRLYFEVISLETILDIYEAESSSGVVVSMGGQTSNNIALPLHRQGVKILGTSPEMIDMAENRYKFSRMLDKIGVDQPLWKELSTIEAAHEFCDKVGYPVLVRPSYVLSGAAMNVVYSRDDLDAYLGLASAVSRDHPVVVTKYIEEAKEIEMDAVARDGKMVMHYVSEHVENAGVHSGDATLILPPQDLDPETVRRIEVATAKIGAALNVSGPFNIQFIAKNNEIKVIECNVRAARSFPFVSKVTGIDAIELATDVMLGLPVEAYPASTMPRDYVGIKVPQFSFGRLAGADPILGVEMASTGEVACFGRDKYEAYLKALISTGMTMPKKNVLLSIGSFKEKLEMLPSVQKLHSLGYNIFATAGTSDFLQEHGVPVKYLEALEHDEEDTQKSEYSLNQHLANHMIDLYVNLPSKNRYRRPANYMSKGYRSRRMAVDFAVPLVTNVKCAKLLIEALARKPSFDVSSVDFKTSHRTVVLPGFINSRSFVPNIAVGGSTEVGDVTEASLLGGFTTVQILPVGLTASVEDALSLDVARTNAGGHAHCDYTLSVAATEDNSTRLSSELANAARTLFLPFNSLAGAANKISTVSAHFAAWPLNKPIVTDAKTTDLASVLLLASLHGRSVHVTNVQSQDDIVLIGLSKEKDLKVTCDVSIYALFLNRESFPGSTCLPTAQDQAALWENLETIDTFSVGTLPYRLATELGHTYSPRAGNEESMILLLSAINDGRLTMEDVTTRLSDNPRAIFDLPTAAENTYVEVEVDRVGAFPKREYWSPLEGQTLAGAVHRVVLRGETVVLDGKFFPTRPVSGHDISSFAGAVKSTKQARFSMSSTRPSLQSLGFSSKPYDANPISPVPSSALVGSKSPKLGSKSPKLDGIDSTLQPSLMSLTSQQTAVASAAPQVTPTTLSATSTLTALLASAGPAYARRHVLSVRAFSRDDLHALFGVASELRMLVERNIPIDILRGRVLCTAFYEPSTRTSCSFEAAMCRLGGSVVSVVPETSSVTKGETLADTIRTLGCYGDAVVLRHPAAGSAQLAAKFSPVPVLNAGDGVGEHPTQAFLDVYTIREELGTVNGLTITMVGDLKNGRTVHSLVRLLSLYSVSINLVSPSSLTMPEAVKEDARKAGISIFETTSLASVIGSTDVLYVTRVQQERFESLAEYEKVKDTYIVNNELLARAKPHCIVMHPLPRNAELDPEVDFDQRRAAYFRQMRFGMFIRMAVLVLCIGSPNA</sequence>
<evidence type="ECO:0000259" key="30">
    <source>
        <dbReference type="PROSITE" id="PS51855"/>
    </source>
</evidence>
<dbReference type="SUPFAM" id="SSF51338">
    <property type="entry name" value="Composite domain of metallo-dependent hydrolases"/>
    <property type="match status" value="1"/>
</dbReference>
<dbReference type="FunFam" id="3.40.50.1380:FF:000009">
    <property type="entry name" value="Carbamoyl-phosphate synthase, large subunit"/>
    <property type="match status" value="1"/>
</dbReference>
<dbReference type="Gene3D" id="1.10.1030.10">
    <property type="entry name" value="Carbamoyl-phosphate synthetase, large subunit oligomerisation domain"/>
    <property type="match status" value="1"/>
</dbReference>
<comment type="catalytic activity">
    <reaction evidence="22">
        <text>hydrogencarbonate + L-glutamine + 2 ATP + H2O = carbamoyl phosphate + L-glutamate + 2 ADP + phosphate + 2 H(+)</text>
        <dbReference type="Rhea" id="RHEA:18633"/>
        <dbReference type="ChEBI" id="CHEBI:15377"/>
        <dbReference type="ChEBI" id="CHEBI:15378"/>
        <dbReference type="ChEBI" id="CHEBI:17544"/>
        <dbReference type="ChEBI" id="CHEBI:29985"/>
        <dbReference type="ChEBI" id="CHEBI:30616"/>
        <dbReference type="ChEBI" id="CHEBI:43474"/>
        <dbReference type="ChEBI" id="CHEBI:58228"/>
        <dbReference type="ChEBI" id="CHEBI:58359"/>
        <dbReference type="ChEBI" id="CHEBI:456216"/>
        <dbReference type="EC" id="6.3.5.5"/>
    </reaction>
</comment>
<evidence type="ECO:0000256" key="23">
    <source>
        <dbReference type="ARBA" id="ARBA00048859"/>
    </source>
</evidence>
<dbReference type="InterPro" id="IPR032466">
    <property type="entry name" value="Metal_Hydrolase"/>
</dbReference>
<dbReference type="HAMAP" id="MF_01209">
    <property type="entry name" value="CPSase_S_chain"/>
    <property type="match status" value="1"/>
</dbReference>
<comment type="pathway">
    <text evidence="2">Pyrimidine metabolism; UMP biosynthesis via de novo pathway; (S)-dihydroorotate from bicarbonate: step 1/3.</text>
</comment>
<dbReference type="NCBIfam" id="NF002032">
    <property type="entry name" value="PRK00856.1"/>
    <property type="match status" value="1"/>
</dbReference>
<dbReference type="InterPro" id="IPR036897">
    <property type="entry name" value="CarbamoylP_synth_lsu_oligo_sf"/>
</dbReference>
<dbReference type="InterPro" id="IPR011761">
    <property type="entry name" value="ATP-grasp"/>
</dbReference>
<dbReference type="NCBIfam" id="NF009475">
    <property type="entry name" value="PRK12838.1"/>
    <property type="match status" value="1"/>
</dbReference>
<feature type="domain" description="MGS-like" evidence="30">
    <location>
        <begin position="1409"/>
        <end position="1559"/>
    </location>
</feature>
<dbReference type="Gene3D" id="3.30.1490.20">
    <property type="entry name" value="ATP-grasp fold, A domain"/>
    <property type="match status" value="1"/>
</dbReference>
<dbReference type="PANTHER" id="PTHR11405">
    <property type="entry name" value="CARBAMOYLTRANSFERASE FAMILY MEMBER"/>
    <property type="match status" value="1"/>
</dbReference>
<comment type="similarity">
    <text evidence="19">In the 2nd section; belongs to the CarB family.</text>
</comment>
<evidence type="ECO:0000256" key="17">
    <source>
        <dbReference type="ARBA" id="ARBA00043979"/>
    </source>
</evidence>
<dbReference type="OrthoDB" id="1924069at2759"/>
<dbReference type="Pfam" id="PF00988">
    <property type="entry name" value="CPSase_sm_chain"/>
    <property type="match status" value="1"/>
</dbReference>
<dbReference type="Pfam" id="PF02787">
    <property type="entry name" value="CPSase_L_D3"/>
    <property type="match status" value="1"/>
</dbReference>
<feature type="domain" description="ATP-grasp" evidence="29">
    <location>
        <begin position="617"/>
        <end position="809"/>
    </location>
</feature>
<dbReference type="InterPro" id="IPR002474">
    <property type="entry name" value="CarbamoylP_synth_ssu_N"/>
</dbReference>
<evidence type="ECO:0000313" key="31">
    <source>
        <dbReference type="EMBL" id="ORY75049.1"/>
    </source>
</evidence>
<keyword evidence="11 27" id="KW-0547">Nucleotide-binding</keyword>
<feature type="domain" description="ATP-grasp" evidence="29">
    <location>
        <begin position="1152"/>
        <end position="1343"/>
    </location>
</feature>
<accession>A0A1Y2EU17</accession>
<evidence type="ECO:0000256" key="4">
    <source>
        <dbReference type="ARBA" id="ARBA00012738"/>
    </source>
</evidence>
<dbReference type="GO" id="GO:0006541">
    <property type="term" value="P:glutamine metabolic process"/>
    <property type="evidence" value="ECO:0007669"/>
    <property type="project" value="InterPro"/>
</dbReference>
<dbReference type="FunFam" id="3.50.30.20:FF:000002">
    <property type="entry name" value="Carbamoyl-phosphate synthase 1, mitochondrial"/>
    <property type="match status" value="1"/>
</dbReference>
<dbReference type="InterPro" id="IPR011059">
    <property type="entry name" value="Metal-dep_hydrolase_composite"/>
</dbReference>
<keyword evidence="32" id="KW-1185">Reference proteome</keyword>
<keyword evidence="12" id="KW-0378">Hydrolase</keyword>
<evidence type="ECO:0000256" key="2">
    <source>
        <dbReference type="ARBA" id="ARBA00004812"/>
    </source>
</evidence>
<dbReference type="GO" id="GO:0044205">
    <property type="term" value="P:'de novo' UMP biosynthetic process"/>
    <property type="evidence" value="ECO:0007669"/>
    <property type="project" value="UniProtKB-UniPathway"/>
</dbReference>
<proteinExistence type="inferred from homology"/>
<reference evidence="31 32" key="1">
    <citation type="submission" date="2016-07" db="EMBL/GenBank/DDBJ databases">
        <title>Pervasive Adenine N6-methylation of Active Genes in Fungi.</title>
        <authorList>
            <consortium name="DOE Joint Genome Institute"/>
            <person name="Mondo S.J."/>
            <person name="Dannebaum R.O."/>
            <person name="Kuo R.C."/>
            <person name="Labutti K."/>
            <person name="Haridas S."/>
            <person name="Kuo A."/>
            <person name="Salamov A."/>
            <person name="Ahrendt S.R."/>
            <person name="Lipzen A."/>
            <person name="Sullivan W."/>
            <person name="Andreopoulos W.B."/>
            <person name="Clum A."/>
            <person name="Lindquist E."/>
            <person name="Daum C."/>
            <person name="Ramamoorthy G.K."/>
            <person name="Gryganskyi A."/>
            <person name="Culley D."/>
            <person name="Magnuson J.K."/>
            <person name="James T.Y."/>
            <person name="O'Malley M.A."/>
            <person name="Stajich J.E."/>
            <person name="Spatafora J.W."/>
            <person name="Visel A."/>
            <person name="Grigoriev I.V."/>
        </authorList>
    </citation>
    <scope>NUCLEOTIDE SEQUENCE [LARGE SCALE GENOMIC DNA]</scope>
    <source>
        <strain evidence="31 32">62-1032</strain>
    </source>
</reference>
<dbReference type="PROSITE" id="PS50975">
    <property type="entry name" value="ATP_GRASP"/>
    <property type="match status" value="2"/>
</dbReference>
<dbReference type="PRINTS" id="PR00101">
    <property type="entry name" value="ATCASE"/>
</dbReference>
<dbReference type="SMART" id="SM01096">
    <property type="entry name" value="CPSase_L_D3"/>
    <property type="match status" value="1"/>
</dbReference>
<evidence type="ECO:0000256" key="11">
    <source>
        <dbReference type="ARBA" id="ARBA00022741"/>
    </source>
</evidence>
<dbReference type="Pfam" id="PF00117">
    <property type="entry name" value="GATase"/>
    <property type="match status" value="1"/>
</dbReference>
<name>A0A1Y2EU17_9BASI</name>
<dbReference type="Gene3D" id="3.50.30.20">
    <property type="entry name" value="Carbamoyl-phosphate synthase small subunit, N-terminal domain"/>
    <property type="match status" value="1"/>
</dbReference>
<dbReference type="InterPro" id="IPR002082">
    <property type="entry name" value="Asp_carbamoyltransf"/>
</dbReference>
<evidence type="ECO:0000313" key="32">
    <source>
        <dbReference type="Proteomes" id="UP000193467"/>
    </source>
</evidence>
<keyword evidence="15" id="KW-0511">Multifunctional enzyme</keyword>
<dbReference type="SUPFAM" id="SSF52440">
    <property type="entry name" value="PreATP-grasp domain"/>
    <property type="match status" value="2"/>
</dbReference>
<dbReference type="UniPathway" id="UPA00070">
    <property type="reaction ID" value="UER00115"/>
</dbReference>
<dbReference type="InterPro" id="IPR006274">
    <property type="entry name" value="CarbamoylP_synth_ssu"/>
</dbReference>
<dbReference type="SUPFAM" id="SSF52317">
    <property type="entry name" value="Class I glutamine amidotransferase-like"/>
    <property type="match status" value="1"/>
</dbReference>
<dbReference type="InterPro" id="IPR016185">
    <property type="entry name" value="PreATP-grasp_dom_sf"/>
</dbReference>
<dbReference type="GO" id="GO:0046872">
    <property type="term" value="F:metal ion binding"/>
    <property type="evidence" value="ECO:0007669"/>
    <property type="project" value="InterPro"/>
</dbReference>